<evidence type="ECO:0000256" key="1">
    <source>
        <dbReference type="SAM" id="SignalP"/>
    </source>
</evidence>
<protein>
    <submittedName>
        <fullName evidence="2">Uncharacterized protein</fullName>
    </submittedName>
</protein>
<evidence type="ECO:0000313" key="2">
    <source>
        <dbReference type="EMBL" id="KDR80472.1"/>
    </source>
</evidence>
<name>A0A067TDS8_GALM3</name>
<keyword evidence="1" id="KW-0732">Signal</keyword>
<accession>A0A067TDS8</accession>
<proteinExistence type="predicted"/>
<dbReference type="EMBL" id="KL142372">
    <property type="protein sequence ID" value="KDR80472.1"/>
    <property type="molecule type" value="Genomic_DNA"/>
</dbReference>
<evidence type="ECO:0000313" key="3">
    <source>
        <dbReference type="Proteomes" id="UP000027222"/>
    </source>
</evidence>
<dbReference type="AlphaFoldDB" id="A0A067TDS8"/>
<feature type="signal peptide" evidence="1">
    <location>
        <begin position="1"/>
        <end position="22"/>
    </location>
</feature>
<reference evidence="3" key="1">
    <citation type="journal article" date="2014" name="Proc. Natl. Acad. Sci. U.S.A.">
        <title>Extensive sampling of basidiomycete genomes demonstrates inadequacy of the white-rot/brown-rot paradigm for wood decay fungi.</title>
        <authorList>
            <person name="Riley R."/>
            <person name="Salamov A.A."/>
            <person name="Brown D.W."/>
            <person name="Nagy L.G."/>
            <person name="Floudas D."/>
            <person name="Held B.W."/>
            <person name="Levasseur A."/>
            <person name="Lombard V."/>
            <person name="Morin E."/>
            <person name="Otillar R."/>
            <person name="Lindquist E.A."/>
            <person name="Sun H."/>
            <person name="LaButti K.M."/>
            <person name="Schmutz J."/>
            <person name="Jabbour D."/>
            <person name="Luo H."/>
            <person name="Baker S.E."/>
            <person name="Pisabarro A.G."/>
            <person name="Walton J.D."/>
            <person name="Blanchette R.A."/>
            <person name="Henrissat B."/>
            <person name="Martin F."/>
            <person name="Cullen D."/>
            <person name="Hibbett D.S."/>
            <person name="Grigoriev I.V."/>
        </authorList>
    </citation>
    <scope>NUCLEOTIDE SEQUENCE [LARGE SCALE GENOMIC DNA]</scope>
    <source>
        <strain evidence="3">CBS 339.88</strain>
    </source>
</reference>
<keyword evidence="3" id="KW-1185">Reference proteome</keyword>
<sequence>MVKFSTAFFFAVTLAGAVPAFAEDMPINIEARSLDAISEDPILSRQLIEAVYGRELTENELQEREPFFGLIFAAARIGAQIASRVGSKVAGKLGRKAAHHAVDHHNNHNNHRHRRSLDDELELDSRAEFEDLLERDFYDGEIIDERGIDDFDELD</sequence>
<organism evidence="2 3">
    <name type="scientific">Galerina marginata (strain CBS 339.88)</name>
    <dbReference type="NCBI Taxonomy" id="685588"/>
    <lineage>
        <taxon>Eukaryota</taxon>
        <taxon>Fungi</taxon>
        <taxon>Dikarya</taxon>
        <taxon>Basidiomycota</taxon>
        <taxon>Agaricomycotina</taxon>
        <taxon>Agaricomycetes</taxon>
        <taxon>Agaricomycetidae</taxon>
        <taxon>Agaricales</taxon>
        <taxon>Agaricineae</taxon>
        <taxon>Strophariaceae</taxon>
        <taxon>Galerina</taxon>
    </lineage>
</organism>
<dbReference type="OrthoDB" id="3049577at2759"/>
<gene>
    <name evidence="2" type="ORF">GALMADRAFT_136947</name>
</gene>
<dbReference type="HOGENOM" id="CLU_1619321_0_0_1"/>
<dbReference type="Proteomes" id="UP000027222">
    <property type="component" value="Unassembled WGS sequence"/>
</dbReference>
<feature type="chain" id="PRO_5001646724" evidence="1">
    <location>
        <begin position="23"/>
        <end position="155"/>
    </location>
</feature>